<accession>A0A932MMM6</accession>
<gene>
    <name evidence="1" type="ORF">HYZ11_12685</name>
</gene>
<dbReference type="EMBL" id="JACPUR010000030">
    <property type="protein sequence ID" value="MBI3128454.1"/>
    <property type="molecule type" value="Genomic_DNA"/>
</dbReference>
<dbReference type="AlphaFoldDB" id="A0A932MMM6"/>
<dbReference type="InterPro" id="IPR029032">
    <property type="entry name" value="AhpD-like"/>
</dbReference>
<dbReference type="Gene3D" id="1.20.1290.10">
    <property type="entry name" value="AhpD-like"/>
    <property type="match status" value="1"/>
</dbReference>
<dbReference type="Proteomes" id="UP000782312">
    <property type="component" value="Unassembled WGS sequence"/>
</dbReference>
<name>A0A932MMM6_UNCTE</name>
<evidence type="ECO:0008006" key="3">
    <source>
        <dbReference type="Google" id="ProtNLM"/>
    </source>
</evidence>
<protein>
    <recommendedName>
        <fullName evidence="3">Carboxymuconolactone decarboxylase family protein</fullName>
    </recommendedName>
</protein>
<sequence length="128" mass="14340">MPATAKGQELLDKMMQARGFVWPAFELLCEMDPELIEHYEGMKNYVLGKKQEMPEHLRETFISVAIAVRHPADTEGLKEHVKRALKLGAAPRQVLEAFESIFPPCGMMVLIAGCNALKRSMDELGLKA</sequence>
<comment type="caution">
    <text evidence="1">The sequence shown here is derived from an EMBL/GenBank/DDBJ whole genome shotgun (WGS) entry which is preliminary data.</text>
</comment>
<evidence type="ECO:0000313" key="2">
    <source>
        <dbReference type="Proteomes" id="UP000782312"/>
    </source>
</evidence>
<dbReference type="SUPFAM" id="SSF69118">
    <property type="entry name" value="AhpD-like"/>
    <property type="match status" value="1"/>
</dbReference>
<reference evidence="1" key="1">
    <citation type="submission" date="2020-07" db="EMBL/GenBank/DDBJ databases">
        <title>Huge and variable diversity of episymbiotic CPR bacteria and DPANN archaea in groundwater ecosystems.</title>
        <authorList>
            <person name="He C.Y."/>
            <person name="Keren R."/>
            <person name="Whittaker M."/>
            <person name="Farag I.F."/>
            <person name="Doudna J."/>
            <person name="Cate J.H.D."/>
            <person name="Banfield J.F."/>
        </authorList>
    </citation>
    <scope>NUCLEOTIDE SEQUENCE</scope>
    <source>
        <strain evidence="1">NC_groundwater_763_Ag_S-0.2um_68_21</strain>
    </source>
</reference>
<organism evidence="1 2">
    <name type="scientific">Tectimicrobiota bacterium</name>
    <dbReference type="NCBI Taxonomy" id="2528274"/>
    <lineage>
        <taxon>Bacteria</taxon>
        <taxon>Pseudomonadati</taxon>
        <taxon>Nitrospinota/Tectimicrobiota group</taxon>
        <taxon>Candidatus Tectimicrobiota</taxon>
    </lineage>
</organism>
<proteinExistence type="predicted"/>
<evidence type="ECO:0000313" key="1">
    <source>
        <dbReference type="EMBL" id="MBI3128454.1"/>
    </source>
</evidence>